<evidence type="ECO:0000313" key="1">
    <source>
        <dbReference type="EMBL" id="HGI44039.1"/>
    </source>
</evidence>
<comment type="caution">
    <text evidence="1">The sequence shown here is derived from an EMBL/GenBank/DDBJ whole genome shotgun (WGS) entry which is preliminary data.</text>
</comment>
<reference evidence="1" key="1">
    <citation type="journal article" date="2020" name="mSystems">
        <title>Genome- and Community-Level Interaction Insights into Carbon Utilization and Element Cycling Functions of Hydrothermarchaeota in Hydrothermal Sediment.</title>
        <authorList>
            <person name="Zhou Z."/>
            <person name="Liu Y."/>
            <person name="Xu W."/>
            <person name="Pan J."/>
            <person name="Luo Z.H."/>
            <person name="Li M."/>
        </authorList>
    </citation>
    <scope>NUCLEOTIDE SEQUENCE [LARGE SCALE GENOMIC DNA]</scope>
    <source>
        <strain evidence="1">SpSt-735</strain>
    </source>
</reference>
<dbReference type="EMBL" id="DTFI01000177">
    <property type="protein sequence ID" value="HGI44039.1"/>
    <property type="molecule type" value="Genomic_DNA"/>
</dbReference>
<name>A0A7C4BB97_THEPE</name>
<dbReference type="AlphaFoldDB" id="A0A7C4BB97"/>
<accession>A0A7C4BB97</accession>
<organism evidence="1">
    <name type="scientific">Thermofilum pendens</name>
    <dbReference type="NCBI Taxonomy" id="2269"/>
    <lineage>
        <taxon>Archaea</taxon>
        <taxon>Thermoproteota</taxon>
        <taxon>Thermoprotei</taxon>
        <taxon>Thermofilales</taxon>
        <taxon>Thermofilaceae</taxon>
        <taxon>Thermofilum</taxon>
    </lineage>
</organism>
<gene>
    <name evidence="1" type="ORF">ENV17_06625</name>
</gene>
<protein>
    <submittedName>
        <fullName evidence="1">Uncharacterized protein</fullName>
    </submittedName>
</protein>
<proteinExistence type="predicted"/>
<sequence>MDKRIRKLQSVVVDVVKTDEFREDEMGNRWRKCIFTVKLVGFSKRTPGERMPDELKEAEVKVVRWCCFDWHYRMGVRITLTPEETELVLKGKLDLAS</sequence>